<evidence type="ECO:0000256" key="2">
    <source>
        <dbReference type="ARBA" id="ARBA00022525"/>
    </source>
</evidence>
<keyword evidence="2" id="KW-0964">Secreted</keyword>
<feature type="signal peptide" evidence="3">
    <location>
        <begin position="1"/>
        <end position="23"/>
    </location>
</feature>
<sequence>MKVTSALLFTIFLLTISLRHAMAKERFFVCGSTDFGQHLSLRVINKMCSHVFDDVNKCCATHDSCYGNQSGRDFCDSQFCSCLGALTATWTMENFLCYPPLKGFCKAVKWFGGKAYENSG</sequence>
<dbReference type="InterPro" id="IPR036444">
    <property type="entry name" value="PLipase_A2_dom_sf"/>
</dbReference>
<evidence type="ECO:0000256" key="1">
    <source>
        <dbReference type="ARBA" id="ARBA00004613"/>
    </source>
</evidence>
<keyword evidence="4" id="KW-1185">Reference proteome</keyword>
<dbReference type="SUPFAM" id="SSF48619">
    <property type="entry name" value="Phospholipase A2, PLA2"/>
    <property type="match status" value="1"/>
</dbReference>
<evidence type="ECO:0000313" key="4">
    <source>
        <dbReference type="Proteomes" id="UP000095287"/>
    </source>
</evidence>
<keyword evidence="3" id="KW-0732">Signal</keyword>
<comment type="subcellular location">
    <subcellularLocation>
        <location evidence="1">Secreted</location>
    </subcellularLocation>
</comment>
<reference evidence="5" key="1">
    <citation type="submission" date="2016-11" db="UniProtKB">
        <authorList>
            <consortium name="WormBaseParasite"/>
        </authorList>
    </citation>
    <scope>IDENTIFICATION</scope>
</reference>
<dbReference type="PROSITE" id="PS00118">
    <property type="entry name" value="PA2_HIS"/>
    <property type="match status" value="1"/>
</dbReference>
<dbReference type="GO" id="GO:0004623">
    <property type="term" value="F:phospholipase A2 activity"/>
    <property type="evidence" value="ECO:0007669"/>
    <property type="project" value="InterPro"/>
</dbReference>
<protein>
    <submittedName>
        <fullName evidence="5">Phospholipase A2</fullName>
    </submittedName>
</protein>
<proteinExistence type="predicted"/>
<feature type="chain" id="PRO_5009313455" evidence="3">
    <location>
        <begin position="24"/>
        <end position="120"/>
    </location>
</feature>
<accession>A0A1I7ZHE4</accession>
<dbReference type="PANTHER" id="PTHR34228">
    <property type="entry name" value="PROTEIN CBG09474-RELATED"/>
    <property type="match status" value="1"/>
</dbReference>
<evidence type="ECO:0000313" key="5">
    <source>
        <dbReference type="WBParaSite" id="L893_g2645.t1"/>
    </source>
</evidence>
<dbReference type="GO" id="GO:0050482">
    <property type="term" value="P:arachidonate secretion"/>
    <property type="evidence" value="ECO:0007669"/>
    <property type="project" value="InterPro"/>
</dbReference>
<dbReference type="InterPro" id="IPR033113">
    <property type="entry name" value="PLA2_histidine"/>
</dbReference>
<name>A0A1I7ZHE4_9BILA</name>
<dbReference type="GO" id="GO:0006644">
    <property type="term" value="P:phospholipid metabolic process"/>
    <property type="evidence" value="ECO:0007669"/>
    <property type="project" value="InterPro"/>
</dbReference>
<dbReference type="InterPro" id="IPR053322">
    <property type="entry name" value="PLA2-like"/>
</dbReference>
<dbReference type="Proteomes" id="UP000095287">
    <property type="component" value="Unplaced"/>
</dbReference>
<dbReference type="GO" id="GO:0005576">
    <property type="term" value="C:extracellular region"/>
    <property type="evidence" value="ECO:0007669"/>
    <property type="project" value="UniProtKB-SubCell"/>
</dbReference>
<dbReference type="WBParaSite" id="L893_g2645.t1">
    <property type="protein sequence ID" value="L893_g2645.t1"/>
    <property type="gene ID" value="L893_g2645"/>
</dbReference>
<organism evidence="4 5">
    <name type="scientific">Steinernema glaseri</name>
    <dbReference type="NCBI Taxonomy" id="37863"/>
    <lineage>
        <taxon>Eukaryota</taxon>
        <taxon>Metazoa</taxon>
        <taxon>Ecdysozoa</taxon>
        <taxon>Nematoda</taxon>
        <taxon>Chromadorea</taxon>
        <taxon>Rhabditida</taxon>
        <taxon>Tylenchina</taxon>
        <taxon>Panagrolaimomorpha</taxon>
        <taxon>Strongyloidoidea</taxon>
        <taxon>Steinernematidae</taxon>
        <taxon>Steinernema</taxon>
    </lineage>
</organism>
<evidence type="ECO:0000256" key="3">
    <source>
        <dbReference type="SAM" id="SignalP"/>
    </source>
</evidence>
<dbReference type="AlphaFoldDB" id="A0A1I7ZHE4"/>